<dbReference type="CDD" id="cd14745">
    <property type="entry name" value="GH66"/>
    <property type="match status" value="1"/>
</dbReference>
<keyword evidence="2" id="KW-0732">Signal</keyword>
<accession>A0A1I1Z857</accession>
<reference evidence="3 4" key="1">
    <citation type="submission" date="2016-10" db="EMBL/GenBank/DDBJ databases">
        <authorList>
            <person name="de Groot N.N."/>
        </authorList>
    </citation>
    <scope>NUCLEOTIDE SEQUENCE [LARGE SCALE GENOMIC DNA]</scope>
    <source>
        <strain evidence="3 4">DSM 569</strain>
    </source>
</reference>
<dbReference type="InterPro" id="IPR013783">
    <property type="entry name" value="Ig-like_fold"/>
</dbReference>
<name>A0A1I1Z857_THETY</name>
<gene>
    <name evidence="3" type="ORF">SAMN04244560_00879</name>
</gene>
<dbReference type="AlphaFoldDB" id="A0A1I1Z857"/>
<proteinExistence type="inferred from homology"/>
<dbReference type="RefSeq" id="WP_004398769.1">
    <property type="nucleotide sequence ID" value="NZ_FNBS01000016.1"/>
</dbReference>
<dbReference type="Proteomes" id="UP000183404">
    <property type="component" value="Unassembled WGS sequence"/>
</dbReference>
<dbReference type="Gene3D" id="2.60.40.1180">
    <property type="entry name" value="Golgi alpha-mannosidase II"/>
    <property type="match status" value="1"/>
</dbReference>
<evidence type="ECO:0000313" key="3">
    <source>
        <dbReference type="EMBL" id="SDF54584.1"/>
    </source>
</evidence>
<protein>
    <submittedName>
        <fullName evidence="3">Dextranase</fullName>
    </submittedName>
</protein>
<comment type="similarity">
    <text evidence="1">Belongs to the glycosyl hydrolase 66 family.</text>
</comment>
<evidence type="ECO:0000256" key="2">
    <source>
        <dbReference type="ARBA" id="ARBA00022729"/>
    </source>
</evidence>
<evidence type="ECO:0000256" key="1">
    <source>
        <dbReference type="ARBA" id="ARBA00010837"/>
    </source>
</evidence>
<evidence type="ECO:0000313" key="4">
    <source>
        <dbReference type="Proteomes" id="UP000183404"/>
    </source>
</evidence>
<dbReference type="SMR" id="A0A1I1Z857"/>
<dbReference type="EMBL" id="FNBS01000016">
    <property type="protein sequence ID" value="SDF54584.1"/>
    <property type="molecule type" value="Genomic_DNA"/>
</dbReference>
<sequence length="610" mass="70140">MSKKIIALILIISTAIFGALYMYRNIFSFKDDNNIVALTKGKLISDVYTDKARYYPSDKVTIKIELNNELQEDFRGTIYIFYKHLESIVGKAKIQVNIKSGQKKQLNIFWEAPKDDFKGYLVEVYAVKGNKAIDNKNTAVDVSSDWSKFPRYGYLANFPEQSKEKSALIIEVLNKYHLNGLLFYDWQYKHNKPLAGTVENPDPKWKDIANRDIYGQTVKDYIELAHSKNIMAANYNLMYGGYFDYVKDGAKPEWGLYKDPNHEEQDNHPLPHTWATDRLYLFNPANKDWQNYIFNAEKDAFGVYNFDVWHVDTLGPRGTVYDYKGNLVELSMTYADFLNNAKKALGKRIVCNTVNEYGLINVASGADVDFLYVEIWPPARAHYNFLKQTVDNGYNYSDGKKATVVAAYMNYGIADRSAEFNKHSVRLTDAAIFAAGGDHIELGDTGMLSKEYFPSANLKMSESLVKAMRNYYDFLTAYENLLRDGLKESDNKIEIPGIEISNNGSARTVWTYAKQKEGYDVIHMINLLGIEVSNWRDDLGNYSAPPIIKDFKVKYYLKDDNIKNVYLASPDINDGKVMKLQFKKKEDSKGKYLEISVPELQYWDMIFIKK</sequence>
<dbReference type="InterPro" id="IPR013780">
    <property type="entry name" value="Glyco_hydro_b"/>
</dbReference>
<dbReference type="Pfam" id="PF13199">
    <property type="entry name" value="Glyco_hydro_66"/>
    <property type="match status" value="1"/>
</dbReference>
<dbReference type="Gene3D" id="2.60.40.10">
    <property type="entry name" value="Immunoglobulins"/>
    <property type="match status" value="1"/>
</dbReference>
<organism evidence="3 4">
    <name type="scientific">Thermoanaerobacter thermohydrosulfuricus</name>
    <name type="common">Clostridium thermohydrosulfuricum</name>
    <dbReference type="NCBI Taxonomy" id="1516"/>
    <lineage>
        <taxon>Bacteria</taxon>
        <taxon>Bacillati</taxon>
        <taxon>Bacillota</taxon>
        <taxon>Clostridia</taxon>
        <taxon>Thermoanaerobacterales</taxon>
        <taxon>Thermoanaerobacteraceae</taxon>
        <taxon>Thermoanaerobacter</taxon>
    </lineage>
</organism>
<dbReference type="Gene3D" id="3.20.20.80">
    <property type="entry name" value="Glycosidases"/>
    <property type="match status" value="1"/>
</dbReference>
<dbReference type="InterPro" id="IPR025092">
    <property type="entry name" value="Glyco_hydro_66"/>
</dbReference>